<dbReference type="PANTHER" id="PTHR18966">
    <property type="entry name" value="IONOTROPIC GLUTAMATE RECEPTOR"/>
    <property type="match status" value="1"/>
</dbReference>
<dbReference type="GO" id="GO:0015276">
    <property type="term" value="F:ligand-gated monoatomic ion channel activity"/>
    <property type="evidence" value="ECO:0007669"/>
    <property type="project" value="InterPro"/>
</dbReference>
<evidence type="ECO:0000256" key="4">
    <source>
        <dbReference type="ARBA" id="ARBA00022989"/>
    </source>
</evidence>
<feature type="disulfide bond" evidence="23">
    <location>
        <begin position="93"/>
        <end position="343"/>
    </location>
</feature>
<keyword evidence="28" id="KW-1185">Reference proteome</keyword>
<feature type="site" description="Crucial to convey clamshell closure to channel opening" evidence="22">
    <location>
        <position position="663"/>
    </location>
</feature>
<evidence type="ECO:0000256" key="1">
    <source>
        <dbReference type="ARBA" id="ARBA00022448"/>
    </source>
</evidence>
<evidence type="ECO:0000256" key="11">
    <source>
        <dbReference type="ARBA" id="ARBA00023257"/>
    </source>
</evidence>
<evidence type="ECO:0000313" key="27">
    <source>
        <dbReference type="EMBL" id="KAK9960388.1"/>
    </source>
</evidence>
<dbReference type="GO" id="GO:0038023">
    <property type="term" value="F:signaling receptor activity"/>
    <property type="evidence" value="ECO:0007669"/>
    <property type="project" value="InterPro"/>
</dbReference>
<comment type="caution">
    <text evidence="27">The sequence shown here is derived from an EMBL/GenBank/DDBJ whole genome shotgun (WGS) entry which is preliminary data.</text>
</comment>
<evidence type="ECO:0000256" key="3">
    <source>
        <dbReference type="ARBA" id="ARBA00022692"/>
    </source>
</evidence>
<gene>
    <name evidence="27" type="ORF">ABG768_008248</name>
</gene>
<keyword evidence="6 24" id="KW-0406">Ion transport</keyword>
<evidence type="ECO:0000256" key="20">
    <source>
        <dbReference type="ARBA" id="ARBA00065522"/>
    </source>
</evidence>
<feature type="site" description="Interaction with the cone snail toxin Con-ikot-ikot" evidence="22">
    <location>
        <position position="690"/>
    </location>
</feature>
<dbReference type="PRINTS" id="PR00177">
    <property type="entry name" value="NMDARECEPTOR"/>
</dbReference>
<evidence type="ECO:0000256" key="8">
    <source>
        <dbReference type="ARBA" id="ARBA00023157"/>
    </source>
</evidence>
<dbReference type="Proteomes" id="UP001479290">
    <property type="component" value="Unassembled WGS sequence"/>
</dbReference>
<feature type="binding site" evidence="21">
    <location>
        <position position="733"/>
    </location>
    <ligand>
        <name>L-glutamate</name>
        <dbReference type="ChEBI" id="CHEBI:29985"/>
    </ligand>
</feature>
<evidence type="ECO:0000256" key="6">
    <source>
        <dbReference type="ARBA" id="ARBA00023065"/>
    </source>
</evidence>
<dbReference type="SMART" id="SM00918">
    <property type="entry name" value="Lig_chan-Glu_bd"/>
    <property type="match status" value="1"/>
</dbReference>
<dbReference type="InterPro" id="IPR001828">
    <property type="entry name" value="ANF_lig-bd_rcpt"/>
</dbReference>
<feature type="domain" description="Ionotropic glutamate receptor C-terminal" evidence="25">
    <location>
        <begin position="428"/>
        <end position="796"/>
    </location>
</feature>
<comment type="subunit">
    <text evidence="20">Homotetramer and heterotetramer with GRIK5. Tetramers may be formed by the dimerization of dimers.</text>
</comment>
<comment type="catalytic activity">
    <reaction evidence="16">
        <text>Ca(2+)(in) = Ca(2+)(out)</text>
        <dbReference type="Rhea" id="RHEA:29671"/>
        <dbReference type="ChEBI" id="CHEBI:29108"/>
    </reaction>
</comment>
<dbReference type="SUPFAM" id="SSF53850">
    <property type="entry name" value="Periplasmic binding protein-like II"/>
    <property type="match status" value="1"/>
</dbReference>
<evidence type="ECO:0000256" key="21">
    <source>
        <dbReference type="PIRSR" id="PIRSR601508-1"/>
    </source>
</evidence>
<evidence type="ECO:0000256" key="15">
    <source>
        <dbReference type="ARBA" id="ARBA00036239"/>
    </source>
</evidence>
<protein>
    <recommendedName>
        <fullName evidence="24">Glutamate receptor</fullName>
    </recommendedName>
</protein>
<feature type="binding site" evidence="21">
    <location>
        <position position="518"/>
    </location>
    <ligand>
        <name>L-glutamate</name>
        <dbReference type="ChEBI" id="CHEBI:29985"/>
    </ligand>
</feature>
<dbReference type="FunFam" id="3.40.190.10:FF:000240">
    <property type="entry name" value="Glutamate receptor ionotropic, kainate 2"/>
    <property type="match status" value="1"/>
</dbReference>
<evidence type="ECO:0000256" key="7">
    <source>
        <dbReference type="ARBA" id="ARBA00023136"/>
    </source>
</evidence>
<evidence type="ECO:0000256" key="13">
    <source>
        <dbReference type="ARBA" id="ARBA00023303"/>
    </source>
</evidence>
<feature type="binding site" evidence="21">
    <location>
        <position position="513"/>
    </location>
    <ligand>
        <name>L-glutamate</name>
        <dbReference type="ChEBI" id="CHEBI:29985"/>
    </ligand>
</feature>
<evidence type="ECO:0000259" key="26">
    <source>
        <dbReference type="SMART" id="SM00918"/>
    </source>
</evidence>
<evidence type="ECO:0000256" key="9">
    <source>
        <dbReference type="ARBA" id="ARBA00023170"/>
    </source>
</evidence>
<feature type="transmembrane region" description="Helical" evidence="24">
    <location>
        <begin position="7"/>
        <end position="25"/>
    </location>
</feature>
<dbReference type="EMBL" id="JAWDJR010000016">
    <property type="protein sequence ID" value="KAK9960388.1"/>
    <property type="molecule type" value="Genomic_DNA"/>
</dbReference>
<dbReference type="InterPro" id="IPR015683">
    <property type="entry name" value="Ionotropic_Glu_rcpt"/>
</dbReference>
<feature type="binding site" evidence="21">
    <location>
        <position position="685"/>
    </location>
    <ligand>
        <name>L-glutamate</name>
        <dbReference type="ChEBI" id="CHEBI:29985"/>
    </ligand>
</feature>
<keyword evidence="10" id="KW-0325">Glycoprotein</keyword>
<evidence type="ECO:0000256" key="18">
    <source>
        <dbReference type="ARBA" id="ARBA00045840"/>
    </source>
</evidence>
<dbReference type="Pfam" id="PF10613">
    <property type="entry name" value="Lig_chan-Glu_bd"/>
    <property type="match status" value="1"/>
</dbReference>
<keyword evidence="3 24" id="KW-0812">Transmembrane</keyword>
<dbReference type="FunFam" id="3.40.50.2300:FF:000010">
    <property type="entry name" value="Glutamate ionotropic receptor kainate type subunit 1"/>
    <property type="match status" value="1"/>
</dbReference>
<dbReference type="SUPFAM" id="SSF53822">
    <property type="entry name" value="Periplasmic binding protein-like I"/>
    <property type="match status" value="1"/>
</dbReference>
<organism evidence="27 28">
    <name type="scientific">Culter alburnus</name>
    <name type="common">Topmouth culter</name>
    <dbReference type="NCBI Taxonomy" id="194366"/>
    <lineage>
        <taxon>Eukaryota</taxon>
        <taxon>Metazoa</taxon>
        <taxon>Chordata</taxon>
        <taxon>Craniata</taxon>
        <taxon>Vertebrata</taxon>
        <taxon>Euteleostomi</taxon>
        <taxon>Actinopterygii</taxon>
        <taxon>Neopterygii</taxon>
        <taxon>Teleostei</taxon>
        <taxon>Ostariophysi</taxon>
        <taxon>Cypriniformes</taxon>
        <taxon>Xenocyprididae</taxon>
        <taxon>Xenocypridinae</taxon>
        <taxon>Culter</taxon>
    </lineage>
</organism>
<evidence type="ECO:0000256" key="23">
    <source>
        <dbReference type="PIRSR" id="PIRSR601508-3"/>
    </source>
</evidence>
<keyword evidence="8 23" id="KW-1015">Disulfide bond</keyword>
<dbReference type="InterPro" id="IPR028082">
    <property type="entry name" value="Peripla_BP_I"/>
</dbReference>
<keyword evidence="5 24" id="KW-0770">Synapse</keyword>
<evidence type="ECO:0000256" key="22">
    <source>
        <dbReference type="PIRSR" id="PIRSR601508-2"/>
    </source>
</evidence>
<keyword evidence="12 24" id="KW-1071">Ligand-gated ion channel</keyword>
<sequence>MKNRREYVEYWSAIIVGLFWIHSSFGMPHVIRIGGIFEQMDGPVALVSSEELAFKFAVNNINRNRTLLPNTTLTYDIQRINIYDSFEASRKACDQLSLGVVAIFGPSHSSSSNAVQSICNALEVPHIQVRWKHHPMDNRDSFYANLYPDYSSLSYAILDLVQFLKWKTATVVYDDSTGLIRLQELIMAPSRYNIRLKIRQLPLDTTDTRPLLKEMKRSREFRIIFDCSHIMAAQILKQAQMMGMMTEYYHYIFTTLDLMAINLEPYRFCGVNMTGFRILNVDNPQVASIVEKWSLERQIPPKPDSGLLEGIMTTDAALTYDAVHIVSVSYQHAPQMTVNSLQCHRHKPWRFGGRFMSFIKESHWDGLTGRLCFNRTTGLRTDFDLDIVSLKEDGLQKVGKWSASGGLNITEVPRQNGMNITDSLSNRSLVITTILEEPYVMLKKSDKALVGNDRFEGFCIDLLKELASILGFSYEIHLVQDGKYGFQDDKGQWNGMIKELMEHRADLAVAPLTITFMREKAIDFSKPFLNTGISILYRRPNSTNSGFFSFLNPMTPDIWVYILLAYLGVSCVLFVIARFSPYEWYDAHPCNPGSDVVENNFTLLNSFWFGVGSLMQQGSELMPKALSTRIIGGIWWFFTLIIISSYTANLAAFLTVERMDSPVDSADDLAKQTKIEYGVVKDGATMSFFKKSRVSTFEKMWAFMSSRQSTSFVKSIEDGIQRVLKSDYALLMESTTIEYVTRRNCNLTQVGGIIDSKGYGIGTPKGSPYRDKITIAILGILEDGRLHMLKEKWWSGSSCLEDERYETGPMGIQNLGGIFIVLASGLVLSVFVAIGEFIYKLRKTVEREQRSFCSAVMEEIRQSFTCERRVKHKPHRPPPAMVKTDAVINIHSFNDRRLPGKDNMSCNTAMTPVFP</sequence>
<dbReference type="InterPro" id="IPR001320">
    <property type="entry name" value="Iontro_rcpt_C"/>
</dbReference>
<evidence type="ECO:0000256" key="14">
    <source>
        <dbReference type="ARBA" id="ARBA00034104"/>
    </source>
</evidence>
<dbReference type="Gene3D" id="1.10.287.70">
    <property type="match status" value="1"/>
</dbReference>
<evidence type="ECO:0000256" key="10">
    <source>
        <dbReference type="ARBA" id="ARBA00023180"/>
    </source>
</evidence>
<dbReference type="AlphaFoldDB" id="A0AAW1ZHM8"/>
<evidence type="ECO:0000256" key="19">
    <source>
        <dbReference type="ARBA" id="ARBA00059880"/>
    </source>
</evidence>
<comment type="subcellular location">
    <subcellularLocation>
        <location evidence="14 24">Postsynaptic cell membrane</location>
        <topology evidence="14 24">Multi-pass membrane protein</topology>
    </subcellularLocation>
</comment>
<comment type="catalytic activity">
    <reaction evidence="15">
        <text>Na(+)(in) = Na(+)(out)</text>
        <dbReference type="Rhea" id="RHEA:34963"/>
        <dbReference type="ChEBI" id="CHEBI:29101"/>
    </reaction>
</comment>
<feature type="transmembrane region" description="Helical" evidence="24">
    <location>
        <begin position="815"/>
        <end position="839"/>
    </location>
</feature>
<dbReference type="GO" id="GO:0045211">
    <property type="term" value="C:postsynaptic membrane"/>
    <property type="evidence" value="ECO:0007669"/>
    <property type="project" value="UniProtKB-SubCell"/>
</dbReference>
<comment type="function">
    <text evidence="24">Receptor for glutamate that functions as a ligand-gated ion channel in the central nervous system and plays an important role in excitatory synaptic transmission. L-glutamate acts as an excitatory neurotransmitter at many synapses in the central nervous system.</text>
</comment>
<dbReference type="Pfam" id="PF01094">
    <property type="entry name" value="ANF_receptor"/>
    <property type="match status" value="1"/>
</dbReference>
<dbReference type="InterPro" id="IPR001508">
    <property type="entry name" value="Iono_Glu_rcpt_met"/>
</dbReference>
<keyword evidence="1 24" id="KW-0813">Transport</keyword>
<evidence type="ECO:0000313" key="28">
    <source>
        <dbReference type="Proteomes" id="UP001479290"/>
    </source>
</evidence>
<reference evidence="27 28" key="1">
    <citation type="submission" date="2024-05" db="EMBL/GenBank/DDBJ databases">
        <title>A high-quality chromosomal-level genome assembly of Topmouth culter (Culter alburnus).</title>
        <authorList>
            <person name="Zhao H."/>
        </authorList>
    </citation>
    <scope>NUCLEOTIDE SEQUENCE [LARGE SCALE GENOMIC DNA]</scope>
    <source>
        <strain evidence="27">CATC2023</strain>
        <tissue evidence="27">Muscle</tissue>
    </source>
</reference>
<feature type="transmembrane region" description="Helical" evidence="24">
    <location>
        <begin position="558"/>
        <end position="577"/>
    </location>
</feature>
<proteinExistence type="inferred from homology"/>
<comment type="similarity">
    <text evidence="17">Belongs to the glutamate-gated ion channel (TC 1.A.10.1) family. GRIK2 subfamily.</text>
</comment>
<dbReference type="CDD" id="cd06382">
    <property type="entry name" value="PBP1_iGluR_Kainate"/>
    <property type="match status" value="1"/>
</dbReference>
<evidence type="ECO:0000256" key="5">
    <source>
        <dbReference type="ARBA" id="ARBA00023018"/>
    </source>
</evidence>
<keyword evidence="9 24" id="KW-0675">Receptor</keyword>
<dbReference type="Pfam" id="PF00060">
    <property type="entry name" value="Lig_chan"/>
    <property type="match status" value="1"/>
</dbReference>
<accession>A0AAW1ZHM8</accession>
<keyword evidence="11 24" id="KW-0628">Postsynaptic cell membrane</keyword>
<evidence type="ECO:0000259" key="25">
    <source>
        <dbReference type="SMART" id="SM00079"/>
    </source>
</evidence>
<feature type="transmembrane region" description="Helical" evidence="24">
    <location>
        <begin position="634"/>
        <end position="656"/>
    </location>
</feature>
<evidence type="ECO:0000256" key="17">
    <source>
        <dbReference type="ARBA" id="ARBA00038119"/>
    </source>
</evidence>
<keyword evidence="2 24" id="KW-1003">Cell membrane</keyword>
<feature type="disulfide bond" evidence="23">
    <location>
        <begin position="745"/>
        <end position="799"/>
    </location>
</feature>
<keyword evidence="4 24" id="KW-1133">Transmembrane helix</keyword>
<comment type="function">
    <text evidence="18">Independent of its ionotropic glutamate receptor activity, acts as a thermoreceptor conferring sensitivity to cold temperatures. Functions in dorsal root ganglion neurons.</text>
</comment>
<dbReference type="Gene3D" id="3.40.50.2300">
    <property type="match status" value="2"/>
</dbReference>
<feature type="binding site" evidence="21">
    <location>
        <position position="511"/>
    </location>
    <ligand>
        <name>L-glutamate</name>
        <dbReference type="ChEBI" id="CHEBI:29985"/>
    </ligand>
</feature>
<feature type="domain" description="Ionotropic glutamate receptor L-glutamate and glycine-binding" evidence="26">
    <location>
        <begin position="438"/>
        <end position="502"/>
    </location>
</feature>
<evidence type="ECO:0000256" key="16">
    <source>
        <dbReference type="ARBA" id="ARBA00036634"/>
    </source>
</evidence>
<dbReference type="FunFam" id="3.40.190.10:FF:000072">
    <property type="entry name" value="glutamate receptor ionotropic, kainate 4"/>
    <property type="match status" value="1"/>
</dbReference>
<comment type="function">
    <text evidence="19">Ionotropic glutamate receptor that functions as a cation-permeable ligand-gated ion channel, gated by L-glutamate and the glutamatergic agonist kainic acid. L-glutamate acts as an excitatory neurotransmitter at many synapses in the central nervous system. Binding of the excitatory neurotransmitter L-glutamate induces a conformation change, leading to the opening of the cation channel, and thereby converts the chemical signal to an electrical impulse. The receptor then desensitizes rapidly and enters a transient inactive state, characterized by the presence of bound agonist.</text>
</comment>
<evidence type="ECO:0000256" key="12">
    <source>
        <dbReference type="ARBA" id="ARBA00023286"/>
    </source>
</evidence>
<dbReference type="SMART" id="SM00079">
    <property type="entry name" value="PBPe"/>
    <property type="match status" value="1"/>
</dbReference>
<dbReference type="InterPro" id="IPR019594">
    <property type="entry name" value="Glu/Gly-bd"/>
</dbReference>
<keyword evidence="13 24" id="KW-0407">Ion channel</keyword>
<evidence type="ECO:0000256" key="24">
    <source>
        <dbReference type="RuleBase" id="RU367118"/>
    </source>
</evidence>
<dbReference type="FunFam" id="1.10.287.70:FF:000010">
    <property type="entry name" value="Putative glutamate receptor ionotropic kainate 1"/>
    <property type="match status" value="1"/>
</dbReference>
<evidence type="ECO:0000256" key="2">
    <source>
        <dbReference type="ARBA" id="ARBA00022475"/>
    </source>
</evidence>
<dbReference type="Gene3D" id="3.40.190.10">
    <property type="entry name" value="Periplasmic binding protein-like II"/>
    <property type="match status" value="1"/>
</dbReference>
<name>A0AAW1ZHM8_CULAL</name>
<keyword evidence="7 24" id="KW-0472">Membrane</keyword>